<reference evidence="2 3" key="2">
    <citation type="journal article" date="2016" name="Appl. Microbiol. Biotechnol.">
        <title>Exploiting the genome sequence of Streptomyces nodosus for enhanced antibiotic production.</title>
        <authorList>
            <person name="Sweeney P."/>
            <person name="Murphy C.D."/>
            <person name="Caffrey P."/>
        </authorList>
    </citation>
    <scope>NUCLEOTIDE SEQUENCE [LARGE SCALE GENOMIC DNA]</scope>
    <source>
        <strain evidence="2 3">ATCC 14899</strain>
    </source>
</reference>
<name>A0A0B5DIB1_9ACTN</name>
<keyword evidence="3" id="KW-1185">Reference proteome</keyword>
<dbReference type="HOGENOM" id="CLU_2467711_0_0_11"/>
<evidence type="ECO:0000313" key="3">
    <source>
        <dbReference type="Proteomes" id="UP000031526"/>
    </source>
</evidence>
<protein>
    <submittedName>
        <fullName evidence="2">Uncharacterized protein</fullName>
    </submittedName>
</protein>
<gene>
    <name evidence="2" type="ORF">SNOD_25190</name>
</gene>
<feature type="region of interest" description="Disordered" evidence="1">
    <location>
        <begin position="58"/>
        <end position="88"/>
    </location>
</feature>
<accession>A0A0B5DIB1</accession>
<reference evidence="3" key="1">
    <citation type="submission" date="2014-09" db="EMBL/GenBank/DDBJ databases">
        <title>Sequence of the Streptomyces nodosus genome.</title>
        <authorList>
            <person name="Sweeney P."/>
            <person name="Stephens N."/>
            <person name="Murphy C."/>
            <person name="Caffrey P."/>
        </authorList>
    </citation>
    <scope>NUCLEOTIDE SEQUENCE [LARGE SCALE GENOMIC DNA]</scope>
    <source>
        <strain evidence="3">ATCC 14899</strain>
    </source>
</reference>
<evidence type="ECO:0000313" key="2">
    <source>
        <dbReference type="EMBL" id="AJE42964.1"/>
    </source>
</evidence>
<feature type="compositionally biased region" description="Polar residues" evidence="1">
    <location>
        <begin position="67"/>
        <end position="77"/>
    </location>
</feature>
<dbReference type="EMBL" id="CP009313">
    <property type="protein sequence ID" value="AJE42964.1"/>
    <property type="molecule type" value="Genomic_DNA"/>
</dbReference>
<sequence length="88" mass="9473">MVAVRVLARFFRLLPASWVQRASTYSTANLYQLIAADLERCDTGSPVAMTNASPLPTAVMSSKRKSSASATVSNGSRQRLPATTLRTV</sequence>
<proteinExistence type="predicted"/>
<dbReference type="AlphaFoldDB" id="A0A0B5DIB1"/>
<dbReference type="Proteomes" id="UP000031526">
    <property type="component" value="Chromosome"/>
</dbReference>
<organism evidence="2 3">
    <name type="scientific">Streptomyces nodosus</name>
    <dbReference type="NCBI Taxonomy" id="40318"/>
    <lineage>
        <taxon>Bacteria</taxon>
        <taxon>Bacillati</taxon>
        <taxon>Actinomycetota</taxon>
        <taxon>Actinomycetes</taxon>
        <taxon>Kitasatosporales</taxon>
        <taxon>Streptomycetaceae</taxon>
        <taxon>Streptomyces</taxon>
    </lineage>
</organism>
<evidence type="ECO:0000256" key="1">
    <source>
        <dbReference type="SAM" id="MobiDB-lite"/>
    </source>
</evidence>